<dbReference type="RefSeq" id="WP_048169089.1">
    <property type="nucleotide sequence ID" value="NZ_CP009506.1"/>
</dbReference>
<sequence>MKHNTPNLTVDAVILFKNKLVLVKRKNPPYQGKFALPGGFVEIGESTEEAASREAFEETGLSIEILKLIGVYSDPERDPRRHTVSVCYLAKGYGDPKSGSDADAVELFEFDSIPELAFDHNKMINDAKSDIDAVLSQM</sequence>
<evidence type="ECO:0000313" key="4">
    <source>
        <dbReference type="Proteomes" id="UP000033111"/>
    </source>
</evidence>
<dbReference type="Gene3D" id="3.90.79.10">
    <property type="entry name" value="Nucleoside Triphosphate Pyrophosphohydrolase"/>
    <property type="match status" value="1"/>
</dbReference>
<dbReference type="GO" id="GO:0047631">
    <property type="term" value="F:ADP-ribose diphosphatase activity"/>
    <property type="evidence" value="ECO:0007669"/>
    <property type="project" value="UniProtKB-EC"/>
</dbReference>
<dbReference type="InterPro" id="IPR000086">
    <property type="entry name" value="NUDIX_hydrolase_dom"/>
</dbReference>
<dbReference type="KEGG" id="msw:MSSIT_0082"/>
<accession>A0A0E3L7H9</accession>
<dbReference type="Pfam" id="PF00293">
    <property type="entry name" value="NUDIX"/>
    <property type="match status" value="1"/>
</dbReference>
<organism evidence="3 4">
    <name type="scientific">Methanosarcina siciliae T4/M</name>
    <dbReference type="NCBI Taxonomy" id="1434120"/>
    <lineage>
        <taxon>Archaea</taxon>
        <taxon>Methanobacteriati</taxon>
        <taxon>Methanobacteriota</taxon>
        <taxon>Stenosarchaea group</taxon>
        <taxon>Methanomicrobia</taxon>
        <taxon>Methanosarcinales</taxon>
        <taxon>Methanosarcinaceae</taxon>
        <taxon>Methanosarcina</taxon>
    </lineage>
</organism>
<dbReference type="PANTHER" id="PTHR43736:SF1">
    <property type="entry name" value="DIHYDRONEOPTERIN TRIPHOSPHATE DIPHOSPHATASE"/>
    <property type="match status" value="1"/>
</dbReference>
<dbReference type="SUPFAM" id="SSF55811">
    <property type="entry name" value="Nudix"/>
    <property type="match status" value="1"/>
</dbReference>
<keyword evidence="1 3" id="KW-0378">Hydrolase</keyword>
<dbReference type="PRINTS" id="PR00502">
    <property type="entry name" value="NUDIXFAMILY"/>
</dbReference>
<dbReference type="CDD" id="cd18873">
    <property type="entry name" value="NUDIX_NadM_like"/>
    <property type="match status" value="1"/>
</dbReference>
<proteinExistence type="predicted"/>
<evidence type="ECO:0000259" key="2">
    <source>
        <dbReference type="PROSITE" id="PS51462"/>
    </source>
</evidence>
<dbReference type="InterPro" id="IPR020084">
    <property type="entry name" value="NUDIX_hydrolase_CS"/>
</dbReference>
<protein>
    <submittedName>
        <fullName evidence="3">ADP-ribose pyrophosphatase</fullName>
        <ecNumber evidence="3">3.6.1.13</ecNumber>
    </submittedName>
</protein>
<dbReference type="HOGENOM" id="CLU_037162_20_3_2"/>
<dbReference type="OrthoDB" id="40462at2157"/>
<reference evidence="3 4" key="1">
    <citation type="submission" date="2014-07" db="EMBL/GenBank/DDBJ databases">
        <title>Methanogenic archaea and the global carbon cycle.</title>
        <authorList>
            <person name="Henriksen J.R."/>
            <person name="Luke J."/>
            <person name="Reinhart S."/>
            <person name="Benedict M.N."/>
            <person name="Youngblut N.D."/>
            <person name="Metcalf M.E."/>
            <person name="Whitaker R.J."/>
            <person name="Metcalf W.W."/>
        </authorList>
    </citation>
    <scope>NUCLEOTIDE SEQUENCE [LARGE SCALE GENOMIC DNA]</scope>
    <source>
        <strain evidence="3 4">T4/M</strain>
    </source>
</reference>
<dbReference type="PROSITE" id="PS00893">
    <property type="entry name" value="NUDIX_BOX"/>
    <property type="match status" value="1"/>
</dbReference>
<feature type="domain" description="Nudix hydrolase" evidence="2">
    <location>
        <begin position="5"/>
        <end position="132"/>
    </location>
</feature>
<evidence type="ECO:0000313" key="3">
    <source>
        <dbReference type="EMBL" id="AKB26801.1"/>
    </source>
</evidence>
<dbReference type="Proteomes" id="UP000033111">
    <property type="component" value="Chromosome"/>
</dbReference>
<keyword evidence="4" id="KW-1185">Reference proteome</keyword>
<dbReference type="PATRIC" id="fig|1434120.4.peg.113"/>
<dbReference type="InterPro" id="IPR020476">
    <property type="entry name" value="Nudix_hydrolase"/>
</dbReference>
<gene>
    <name evidence="3" type="ORF">MSSIT_0082</name>
</gene>
<dbReference type="EMBL" id="CP009506">
    <property type="protein sequence ID" value="AKB26801.1"/>
    <property type="molecule type" value="Genomic_DNA"/>
</dbReference>
<dbReference type="EC" id="3.6.1.13" evidence="3"/>
<dbReference type="InterPro" id="IPR015797">
    <property type="entry name" value="NUDIX_hydrolase-like_dom_sf"/>
</dbReference>
<dbReference type="PROSITE" id="PS51462">
    <property type="entry name" value="NUDIX"/>
    <property type="match status" value="1"/>
</dbReference>
<evidence type="ECO:0000256" key="1">
    <source>
        <dbReference type="ARBA" id="ARBA00022801"/>
    </source>
</evidence>
<name>A0A0E3L7H9_9EURY</name>
<dbReference type="AlphaFoldDB" id="A0A0E3L7H9"/>
<dbReference type="PANTHER" id="PTHR43736">
    <property type="entry name" value="ADP-RIBOSE PYROPHOSPHATASE"/>
    <property type="match status" value="1"/>
</dbReference>
<dbReference type="GeneID" id="24858832"/>